<protein>
    <submittedName>
        <fullName evidence="6">Monooxygenase</fullName>
    </submittedName>
</protein>
<keyword evidence="2" id="KW-0285">Flavoprotein</keyword>
<evidence type="ECO:0000256" key="5">
    <source>
        <dbReference type="ARBA" id="ARBA00023002"/>
    </source>
</evidence>
<evidence type="ECO:0000256" key="4">
    <source>
        <dbReference type="ARBA" id="ARBA00022857"/>
    </source>
</evidence>
<dbReference type="EMBL" id="JBANRG010000061">
    <property type="protein sequence ID" value="KAK7441817.1"/>
    <property type="molecule type" value="Genomic_DNA"/>
</dbReference>
<dbReference type="InterPro" id="IPR020946">
    <property type="entry name" value="Flavin_mOase-like"/>
</dbReference>
<keyword evidence="7" id="KW-1185">Reference proteome</keyword>
<name>A0ABR1IXI1_9AGAR</name>
<dbReference type="InterPro" id="IPR050346">
    <property type="entry name" value="FMO-like"/>
</dbReference>
<evidence type="ECO:0000256" key="2">
    <source>
        <dbReference type="ARBA" id="ARBA00022630"/>
    </source>
</evidence>
<keyword evidence="3" id="KW-0274">FAD</keyword>
<dbReference type="PANTHER" id="PTHR23023">
    <property type="entry name" value="DIMETHYLANILINE MONOOXYGENASE"/>
    <property type="match status" value="1"/>
</dbReference>
<sequence>MELPEIISELDTPVNARDIKKICIIGGGGSAGLASLKTILDTPQFKRGIWQTTAYEAREGLGGVWLPAPPTSTPPATPMYDSLTTNLPHPVMAFSSFWFPPATPVYPKAVYVQRYLEAYAEHYGLNSYIELNTCVETVSRIPDSDMAQSQRKWKVTLSTGKIEYFDFVMVCNGHYHEPRYPAVSGLEKWLETGKAMHSAWYRNPENLPGKMQKILVVGAGPSGSDICHEVALSDAAEMVLHSISGGGGSKDSGKIWTRGRVTEFRDDEVVFDDGTVEKGVDFVILATGYQLSFPFFKDSGLFKNGVPPVVPPIPEDLWNSTYNVFPLAKHLFPLASTDSPTSSPDPSLTFLCLLVRVAPFPVLEAQARAVVHVFGNPHTLDPTREAVDVVSRYEELKARVSGSNTDEDHERRMIAHVWHKFEGHQQFDYRDELYAFADASSYPVSGPDAVEGISGRILVEPWEKLMCDETAILRKFWVELEKRGEAEKWLKGVGESDGAEGRKEWVGLLEKMLKAAREEEKLELKEEDHRKARL</sequence>
<proteinExistence type="inferred from homology"/>
<evidence type="ECO:0000313" key="7">
    <source>
        <dbReference type="Proteomes" id="UP001498398"/>
    </source>
</evidence>
<organism evidence="6 7">
    <name type="scientific">Marasmiellus scandens</name>
    <dbReference type="NCBI Taxonomy" id="2682957"/>
    <lineage>
        <taxon>Eukaryota</taxon>
        <taxon>Fungi</taxon>
        <taxon>Dikarya</taxon>
        <taxon>Basidiomycota</taxon>
        <taxon>Agaricomycotina</taxon>
        <taxon>Agaricomycetes</taxon>
        <taxon>Agaricomycetidae</taxon>
        <taxon>Agaricales</taxon>
        <taxon>Marasmiineae</taxon>
        <taxon>Omphalotaceae</taxon>
        <taxon>Marasmiellus</taxon>
    </lineage>
</organism>
<keyword evidence="5" id="KW-0560">Oxidoreductase</keyword>
<evidence type="ECO:0000256" key="1">
    <source>
        <dbReference type="ARBA" id="ARBA00009183"/>
    </source>
</evidence>
<comment type="caution">
    <text evidence="6">The sequence shown here is derived from an EMBL/GenBank/DDBJ whole genome shotgun (WGS) entry which is preliminary data.</text>
</comment>
<evidence type="ECO:0000256" key="3">
    <source>
        <dbReference type="ARBA" id="ARBA00022827"/>
    </source>
</evidence>
<keyword evidence="6" id="KW-0503">Monooxygenase</keyword>
<reference evidence="6 7" key="1">
    <citation type="submission" date="2024-01" db="EMBL/GenBank/DDBJ databases">
        <title>A draft genome for the cacao thread blight pathogen Marasmiellus scandens.</title>
        <authorList>
            <person name="Baruah I.K."/>
            <person name="Leung J."/>
            <person name="Bukari Y."/>
            <person name="Amoako-Attah I."/>
            <person name="Meinhardt L.W."/>
            <person name="Bailey B.A."/>
            <person name="Cohen S.P."/>
        </authorList>
    </citation>
    <scope>NUCLEOTIDE SEQUENCE [LARGE SCALE GENOMIC DNA]</scope>
    <source>
        <strain evidence="6 7">GH-19</strain>
    </source>
</reference>
<dbReference type="Gene3D" id="3.50.50.60">
    <property type="entry name" value="FAD/NAD(P)-binding domain"/>
    <property type="match status" value="2"/>
</dbReference>
<dbReference type="InterPro" id="IPR000960">
    <property type="entry name" value="Flavin_mOase"/>
</dbReference>
<dbReference type="GO" id="GO:0004497">
    <property type="term" value="F:monooxygenase activity"/>
    <property type="evidence" value="ECO:0007669"/>
    <property type="project" value="UniProtKB-KW"/>
</dbReference>
<keyword evidence="4" id="KW-0521">NADP</keyword>
<evidence type="ECO:0000313" key="6">
    <source>
        <dbReference type="EMBL" id="KAK7441817.1"/>
    </source>
</evidence>
<dbReference type="Pfam" id="PF00743">
    <property type="entry name" value="FMO-like"/>
    <property type="match status" value="2"/>
</dbReference>
<dbReference type="Proteomes" id="UP001498398">
    <property type="component" value="Unassembled WGS sequence"/>
</dbReference>
<dbReference type="InterPro" id="IPR036188">
    <property type="entry name" value="FAD/NAD-bd_sf"/>
</dbReference>
<dbReference type="SUPFAM" id="SSF51905">
    <property type="entry name" value="FAD/NAD(P)-binding domain"/>
    <property type="match status" value="2"/>
</dbReference>
<dbReference type="PRINTS" id="PR00370">
    <property type="entry name" value="FMOXYGENASE"/>
</dbReference>
<gene>
    <name evidence="6" type="primary">FMO1_3</name>
    <name evidence="6" type="ORF">VKT23_016479</name>
</gene>
<accession>A0ABR1IXI1</accession>
<comment type="similarity">
    <text evidence="1">Belongs to the FMO family.</text>
</comment>